<dbReference type="Proteomes" id="UP001519293">
    <property type="component" value="Unassembled WGS sequence"/>
</dbReference>
<name>A0ABS4RCP5_9BACI</name>
<keyword evidence="2" id="KW-0479">Metal-binding</keyword>
<dbReference type="InterPro" id="IPR050572">
    <property type="entry name" value="Fe-S_Ferredoxin"/>
</dbReference>
<feature type="domain" description="4Fe-4S ferredoxin-type" evidence="5">
    <location>
        <begin position="198"/>
        <end position="226"/>
    </location>
</feature>
<feature type="domain" description="4Fe-4S ferredoxin-type" evidence="5">
    <location>
        <begin position="227"/>
        <end position="256"/>
    </location>
</feature>
<evidence type="ECO:0000259" key="5">
    <source>
        <dbReference type="PROSITE" id="PS51379"/>
    </source>
</evidence>
<comment type="caution">
    <text evidence="6">The sequence shown here is derived from an EMBL/GenBank/DDBJ whole genome shotgun (WGS) entry which is preliminary data.</text>
</comment>
<evidence type="ECO:0000313" key="7">
    <source>
        <dbReference type="Proteomes" id="UP001519293"/>
    </source>
</evidence>
<protein>
    <submittedName>
        <fullName evidence="6">Ferredoxin</fullName>
    </submittedName>
</protein>
<dbReference type="InterPro" id="IPR017900">
    <property type="entry name" value="4Fe4S_Fe_S_CS"/>
</dbReference>
<keyword evidence="4" id="KW-0411">Iron-sulfur</keyword>
<dbReference type="PROSITE" id="PS51379">
    <property type="entry name" value="4FE4S_FER_2"/>
    <property type="match status" value="3"/>
</dbReference>
<keyword evidence="1" id="KW-0004">4Fe-4S</keyword>
<evidence type="ECO:0000256" key="4">
    <source>
        <dbReference type="ARBA" id="ARBA00023014"/>
    </source>
</evidence>
<reference evidence="6 7" key="1">
    <citation type="submission" date="2021-03" db="EMBL/GenBank/DDBJ databases">
        <title>Genomic Encyclopedia of Type Strains, Phase IV (KMG-IV): sequencing the most valuable type-strain genomes for metagenomic binning, comparative biology and taxonomic classification.</title>
        <authorList>
            <person name="Goeker M."/>
        </authorList>
    </citation>
    <scope>NUCLEOTIDE SEQUENCE [LARGE SCALE GENOMIC DNA]</scope>
    <source>
        <strain evidence="6 7">DSM 26675</strain>
    </source>
</reference>
<dbReference type="RefSeq" id="WP_066396590.1">
    <property type="nucleotide sequence ID" value="NZ_JAGIKZ010000004.1"/>
</dbReference>
<feature type="domain" description="4Fe-4S ferredoxin-type" evidence="5">
    <location>
        <begin position="48"/>
        <end position="78"/>
    </location>
</feature>
<organism evidence="6 7">
    <name type="scientific">Cytobacillus eiseniae</name>
    <dbReference type="NCBI Taxonomy" id="762947"/>
    <lineage>
        <taxon>Bacteria</taxon>
        <taxon>Bacillati</taxon>
        <taxon>Bacillota</taxon>
        <taxon>Bacilli</taxon>
        <taxon>Bacillales</taxon>
        <taxon>Bacillaceae</taxon>
        <taxon>Cytobacillus</taxon>
    </lineage>
</organism>
<accession>A0ABS4RCP5</accession>
<evidence type="ECO:0000256" key="3">
    <source>
        <dbReference type="ARBA" id="ARBA00023004"/>
    </source>
</evidence>
<evidence type="ECO:0000256" key="2">
    <source>
        <dbReference type="ARBA" id="ARBA00022723"/>
    </source>
</evidence>
<keyword evidence="7" id="KW-1185">Reference proteome</keyword>
<evidence type="ECO:0000313" key="6">
    <source>
        <dbReference type="EMBL" id="MBP2240673.1"/>
    </source>
</evidence>
<dbReference type="InterPro" id="IPR017896">
    <property type="entry name" value="4Fe4S_Fe-S-bd"/>
</dbReference>
<gene>
    <name evidence="6" type="ORF">J2Z40_001230</name>
</gene>
<dbReference type="Gene3D" id="3.30.70.20">
    <property type="match status" value="2"/>
</dbReference>
<dbReference type="PANTHER" id="PTHR43687:SF1">
    <property type="entry name" value="FERREDOXIN III"/>
    <property type="match status" value="1"/>
</dbReference>
<dbReference type="EMBL" id="JAGIKZ010000004">
    <property type="protein sequence ID" value="MBP2240673.1"/>
    <property type="molecule type" value="Genomic_DNA"/>
</dbReference>
<dbReference type="SUPFAM" id="SSF54862">
    <property type="entry name" value="4Fe-4S ferredoxins"/>
    <property type="match status" value="2"/>
</dbReference>
<evidence type="ECO:0000256" key="1">
    <source>
        <dbReference type="ARBA" id="ARBA00022485"/>
    </source>
</evidence>
<keyword evidence="3" id="KW-0408">Iron</keyword>
<proteinExistence type="predicted"/>
<sequence length="303" mass="35181">MGLLDKWIESLDYEFRILDSCSRYQSPHSTCRNCIDSCSADAITFVSGKPIINNKECTECGDCIAECPVQAVEGFLPRRTIIQNQLIVTDEHPPSIKELLAFYKKGVTILVYDQEELNLHWKHILSEVNSMLEQLNEAPFSILNKEIEREEELFTRREIFSFWKKEAQSTMKQMAPAKWRFNHQDLDLAKFYPNYQFTEIMLDTSKCTICKACQILCKRDCLQINEMDFTITTQNCSGCMICQDICPEKAITTEKKIQPATKNTHPLYTKICYTCKNNYQTLSMHDKKCVKCKKMEAFGTFLK</sequence>
<dbReference type="PANTHER" id="PTHR43687">
    <property type="entry name" value="ADENYLYLSULFATE REDUCTASE, BETA SUBUNIT"/>
    <property type="match status" value="1"/>
</dbReference>
<dbReference type="PROSITE" id="PS00198">
    <property type="entry name" value="4FE4S_FER_1"/>
    <property type="match status" value="2"/>
</dbReference>